<dbReference type="InterPro" id="IPR008928">
    <property type="entry name" value="6-hairpin_glycosidase_sf"/>
</dbReference>
<name>A0A3S0H7U4_9BACT</name>
<evidence type="ECO:0000313" key="2">
    <source>
        <dbReference type="EMBL" id="RTQ48109.1"/>
    </source>
</evidence>
<proteinExistence type="predicted"/>
<dbReference type="EMBL" id="RXOF01000010">
    <property type="protein sequence ID" value="RTQ48109.1"/>
    <property type="molecule type" value="Genomic_DNA"/>
</dbReference>
<keyword evidence="1" id="KW-0732">Signal</keyword>
<evidence type="ECO:0008006" key="4">
    <source>
        <dbReference type="Google" id="ProtNLM"/>
    </source>
</evidence>
<dbReference type="OrthoDB" id="127395at2"/>
<organism evidence="2 3">
    <name type="scientific">Hymenobacter gummosus</name>
    <dbReference type="NCBI Taxonomy" id="1776032"/>
    <lineage>
        <taxon>Bacteria</taxon>
        <taxon>Pseudomonadati</taxon>
        <taxon>Bacteroidota</taxon>
        <taxon>Cytophagia</taxon>
        <taxon>Cytophagales</taxon>
        <taxon>Hymenobacteraceae</taxon>
        <taxon>Hymenobacter</taxon>
    </lineage>
</organism>
<dbReference type="SUPFAM" id="SSF48208">
    <property type="entry name" value="Six-hairpin glycosidases"/>
    <property type="match status" value="1"/>
</dbReference>
<sequence length="731" mass="82132">MTCRRSPITPPQPMPNTRFLLLSLLGLGAAALPAAGALAQAINRQAVVERHKVLNTTTDSLASLNVGNGAFAMTVDVTGLQSFPEYYQKGVPLGTQSEWGWHSFPNAQNYRVEEAQRQVELNGRKIPYTVQVKAPERNKQAVDFLRANPHRLQLGNLGFVLLKKDGSRASIKDLRELRQELNPWTGEIRSHFALDGTAVDVVTVGHQQADAVAVQVRSGLVKQGRLKVFLRLPYPTAQWDDVGVNYQDADKHQSKIEWERETMAVVGHQLDADQYQVIFDWNGRAKLVAGAQPHEFVLTPDGKLDVLEVSARFSPPMAYKLGPLGFAATQKSSVAGWKSFWLSGGAVDFGATPDPRARELERRMVLSQYLIRSQETGQYPPQETGLVYNSWYGKPHLEMHYWHAMHYGLWGRTDLLQKSLDWYLRPEIMAGARAIAQRQGFEGLRWQKMTDNQGREAPSSVGAFLIWQQPHFIYLAELLRRDGGGAAAQKKYQDLIFATADFMASYPFYEKDKDRYILGKGLIPAQERFKAEETFNPTYELVYWHWALTTAQQWRQRAGLAANPKYAQVLQKLAKLPQAQGVYLAAESAPDSYTNPEYKTDHPSVLGALGMMPFTGQQDLPTMRRTFDLVWKDWTWAHTWGWDFPMTSMTATRLGLPDKAVDALLMPIKTNTYLPSGHNFQDDRLRLYLPGNGGLLAAVALMCAGYDGSKTANPGIPQGWKVKWEGLKPMP</sequence>
<feature type="signal peptide" evidence="1">
    <location>
        <begin position="1"/>
        <end position="39"/>
    </location>
</feature>
<accession>A0A3S0H7U4</accession>
<dbReference type="Gene3D" id="1.50.10.10">
    <property type="match status" value="1"/>
</dbReference>
<reference evidence="2 3" key="1">
    <citation type="submission" date="2018-12" db="EMBL/GenBank/DDBJ databases">
        <title>Hymenobacter gummosus sp. nov., isolated from a spring.</title>
        <authorList>
            <person name="Nie L."/>
        </authorList>
    </citation>
    <scope>NUCLEOTIDE SEQUENCE [LARGE SCALE GENOMIC DNA]</scope>
    <source>
        <strain evidence="2 3">KCTC 52166</strain>
    </source>
</reference>
<dbReference type="AlphaFoldDB" id="A0A3S0H7U4"/>
<dbReference type="InterPro" id="IPR012341">
    <property type="entry name" value="6hp_glycosidase-like_sf"/>
</dbReference>
<dbReference type="GO" id="GO:0005975">
    <property type="term" value="P:carbohydrate metabolic process"/>
    <property type="evidence" value="ECO:0007669"/>
    <property type="project" value="InterPro"/>
</dbReference>
<evidence type="ECO:0000256" key="1">
    <source>
        <dbReference type="SAM" id="SignalP"/>
    </source>
</evidence>
<dbReference type="Proteomes" id="UP000282184">
    <property type="component" value="Unassembled WGS sequence"/>
</dbReference>
<comment type="caution">
    <text evidence="2">The sequence shown here is derived from an EMBL/GenBank/DDBJ whole genome shotgun (WGS) entry which is preliminary data.</text>
</comment>
<feature type="chain" id="PRO_5018695525" description="Glycoside hydrolase family 65" evidence="1">
    <location>
        <begin position="40"/>
        <end position="731"/>
    </location>
</feature>
<protein>
    <recommendedName>
        <fullName evidence="4">Glycoside hydrolase family 65</fullName>
    </recommendedName>
</protein>
<evidence type="ECO:0000313" key="3">
    <source>
        <dbReference type="Proteomes" id="UP000282184"/>
    </source>
</evidence>
<gene>
    <name evidence="2" type="ORF">EJV47_16870</name>
</gene>
<keyword evidence="3" id="KW-1185">Reference proteome</keyword>